<dbReference type="SUPFAM" id="SSF53474">
    <property type="entry name" value="alpha/beta-Hydrolases"/>
    <property type="match status" value="1"/>
</dbReference>
<dbReference type="InterPro" id="IPR029058">
    <property type="entry name" value="AB_hydrolase_fold"/>
</dbReference>
<dbReference type="EC" id="2.3.1.31" evidence="2"/>
<organism evidence="2 3">
    <name type="scientific">Intestinimonas butyriciproducens</name>
    <dbReference type="NCBI Taxonomy" id="1297617"/>
    <lineage>
        <taxon>Bacteria</taxon>
        <taxon>Bacillati</taxon>
        <taxon>Bacillota</taxon>
        <taxon>Clostridia</taxon>
        <taxon>Eubacteriales</taxon>
        <taxon>Intestinimonas</taxon>
    </lineage>
</organism>
<keyword evidence="3" id="KW-1185">Reference proteome</keyword>
<keyword evidence="2" id="KW-0012">Acyltransferase</keyword>
<dbReference type="STRING" id="1297617.IB211_00282"/>
<feature type="active site" evidence="1">
    <location>
        <position position="320"/>
    </location>
</feature>
<sequence length="374" mass="41705">MALYTQKKIFEIPSFSFASGRVLPVRMGYETFGTLSPAKDNAILVVHYFSASSHCAGKYQESDPVPGFWDGLIGPGKAVDTNKYFVVCSDNLCNCGAKNPTVVATGPMTTDPSTGKPYGLRFPVPEVLDVVNTQKLLLESLGITHLKAVMGPSFGAMASWQWAVAYPDMMDAIIPVIGTPRLPVWGGFNPLQYAIKVAKIDPRFQGGDYYDKPEQPTDTLRLCLEMMNVAAFQAGYYERTYRRDSSSDRDCYTSLLAQAGFEDKLDQVVELSVPFVDLNHWLYTCRMCLNYDVSRPYGGDLDQALARIKAKVLAIPSRLDVLHPWQFVQWVTDRITWLGGSAECYPIDSDMGHMAGILQTHIFDNKVRDFLSRL</sequence>
<dbReference type="Proteomes" id="UP000064844">
    <property type="component" value="Chromosome"/>
</dbReference>
<dbReference type="PATRIC" id="fig|1297617.4.peg.285"/>
<feature type="active site" evidence="1">
    <location>
        <position position="353"/>
    </location>
</feature>
<feature type="active site" description="Nucleophile" evidence="1">
    <location>
        <position position="153"/>
    </location>
</feature>
<dbReference type="Gene3D" id="3.40.50.1820">
    <property type="entry name" value="alpha/beta hydrolase"/>
    <property type="match status" value="1"/>
</dbReference>
<name>A0A0S2VZY8_9FIRM</name>
<dbReference type="EMBL" id="CP011307">
    <property type="protein sequence ID" value="ALP92678.1"/>
    <property type="molecule type" value="Genomic_DNA"/>
</dbReference>
<dbReference type="PANTHER" id="PTHR32268">
    <property type="entry name" value="HOMOSERINE O-ACETYLTRANSFERASE"/>
    <property type="match status" value="1"/>
</dbReference>
<reference evidence="2 3" key="1">
    <citation type="journal article" date="2015" name="Nat. Commun.">
        <title>Production of butyrate from lysine and the Amadori product fructoselysine by a human gut commensal.</title>
        <authorList>
            <person name="Bui T.P."/>
            <person name="Ritari J."/>
            <person name="Boeren S."/>
            <person name="de Waard P."/>
            <person name="Plugge C.M."/>
            <person name="de Vos W.M."/>
        </authorList>
    </citation>
    <scope>NUCLEOTIDE SEQUENCE [LARGE SCALE GENOMIC DNA]</scope>
    <source>
        <strain evidence="2 3">AF211</strain>
    </source>
</reference>
<dbReference type="InterPro" id="IPR008220">
    <property type="entry name" value="HAT_MetX-like"/>
</dbReference>
<dbReference type="RefSeq" id="WP_058116868.1">
    <property type="nucleotide sequence ID" value="NZ_CP011307.1"/>
</dbReference>
<gene>
    <name evidence="2" type="ORF">IB211_00282</name>
</gene>
<proteinExistence type="predicted"/>
<evidence type="ECO:0000313" key="2">
    <source>
        <dbReference type="EMBL" id="ALP92678.1"/>
    </source>
</evidence>
<evidence type="ECO:0000256" key="1">
    <source>
        <dbReference type="PIRSR" id="PIRSR000443-1"/>
    </source>
</evidence>
<dbReference type="GO" id="GO:0009092">
    <property type="term" value="P:homoserine metabolic process"/>
    <property type="evidence" value="ECO:0007669"/>
    <property type="project" value="TreeGrafter"/>
</dbReference>
<dbReference type="PANTHER" id="PTHR32268:SF11">
    <property type="entry name" value="HOMOSERINE O-ACETYLTRANSFERASE"/>
    <property type="match status" value="1"/>
</dbReference>
<dbReference type="ESTHER" id="9firm-a0a0s2vzy8">
    <property type="family name" value="Homoserine_transacetylase"/>
</dbReference>
<dbReference type="NCBIfam" id="NF005262">
    <property type="entry name" value="PRK06765.1"/>
    <property type="match status" value="1"/>
</dbReference>
<dbReference type="PIRSF" id="PIRSF000443">
    <property type="entry name" value="Homoser_Ac_trans"/>
    <property type="match status" value="1"/>
</dbReference>
<accession>A0A0S2VZY8</accession>
<dbReference type="GO" id="GO:0004414">
    <property type="term" value="F:homoserine O-acetyltransferase activity"/>
    <property type="evidence" value="ECO:0007669"/>
    <property type="project" value="UniProtKB-EC"/>
</dbReference>
<reference evidence="3" key="2">
    <citation type="submission" date="2015-04" db="EMBL/GenBank/DDBJ databases">
        <title>A butyrogenic pathway from the amino acid lysine in a human gut commensal.</title>
        <authorList>
            <person name="de Vos W.M."/>
            <person name="Bui N.T.P."/>
            <person name="Plugge C.M."/>
            <person name="Ritari J."/>
        </authorList>
    </citation>
    <scope>NUCLEOTIDE SEQUENCE [LARGE SCALE GENOMIC DNA]</scope>
    <source>
        <strain evidence="3">AF211</strain>
    </source>
</reference>
<evidence type="ECO:0000313" key="3">
    <source>
        <dbReference type="Proteomes" id="UP000064844"/>
    </source>
</evidence>
<dbReference type="AlphaFoldDB" id="A0A0S2VZY8"/>
<protein>
    <submittedName>
        <fullName evidence="2">Homoserine O-acetyltransferase</fullName>
        <ecNumber evidence="2">2.3.1.31</ecNumber>
    </submittedName>
</protein>
<dbReference type="GO" id="GO:0009086">
    <property type="term" value="P:methionine biosynthetic process"/>
    <property type="evidence" value="ECO:0007669"/>
    <property type="project" value="TreeGrafter"/>
</dbReference>
<keyword evidence="2" id="KW-0808">Transferase</keyword>
<dbReference type="KEGG" id="ibu:IB211_00282"/>